<dbReference type="RefSeq" id="WP_000251909.1">
    <property type="nucleotide sequence ID" value="NZ_CP013908.1"/>
</dbReference>
<dbReference type="Pfam" id="PF08282">
    <property type="entry name" value="Hydrolase_3"/>
    <property type="match status" value="1"/>
</dbReference>
<reference evidence="1 2" key="1">
    <citation type="submission" date="2018-06" db="EMBL/GenBank/DDBJ databases">
        <authorList>
            <consortium name="Pathogen Informatics"/>
            <person name="Doyle S."/>
        </authorList>
    </citation>
    <scope>NUCLEOTIDE SEQUENCE [LARGE SCALE GENOMIC DNA]</scope>
    <source>
        <strain evidence="1 2">NCTC9828</strain>
    </source>
</reference>
<comment type="caution">
    <text evidence="1">The sequence shown here is derived from an EMBL/GenBank/DDBJ whole genome shotgun (WGS) entry which is preliminary data.</text>
</comment>
<accession>A0AB74H246</accession>
<dbReference type="PROSITE" id="PS01229">
    <property type="entry name" value="COF_2"/>
    <property type="match status" value="1"/>
</dbReference>
<dbReference type="InterPro" id="IPR000150">
    <property type="entry name" value="Cof"/>
</dbReference>
<organism evidence="1 2">
    <name type="scientific">Streptococcus agalactiae</name>
    <dbReference type="NCBI Taxonomy" id="1311"/>
    <lineage>
        <taxon>Bacteria</taxon>
        <taxon>Bacillati</taxon>
        <taxon>Bacillota</taxon>
        <taxon>Bacilli</taxon>
        <taxon>Lactobacillales</taxon>
        <taxon>Streptococcaceae</taxon>
        <taxon>Streptococcus</taxon>
    </lineage>
</organism>
<dbReference type="SUPFAM" id="SSF56784">
    <property type="entry name" value="HAD-like"/>
    <property type="match status" value="1"/>
</dbReference>
<name>A0AB74H246_STRAG</name>
<protein>
    <submittedName>
        <fullName evidence="1">Hydrolase, haloacid dehalogenase-like family</fullName>
    </submittedName>
</protein>
<sequence>MVRLIFSDIDGTLINSNFKVTPKTRQGIKQIVAQGATFVPISARMPEAITPIMEQIGIDSYIISYNGALIQDMQQKTIASHTMDGQVALQVCSYVSKHYSKIAWNVYRYHEWYSCDKENEWVQKEEEIVGLQSKEMSLMELEKQDRIHKLLLMGEPSLMGGLENTLKAQYPHLSIAQSAPYFMEIMAPGIEKGKSAKTLADYLDISLADSIAFGDNYNDLNLLEIVGKGFVMANAPKDLQERIGNVTQDNDNDGIYYALVEYMENKG</sequence>
<dbReference type="GO" id="GO:0005829">
    <property type="term" value="C:cytosol"/>
    <property type="evidence" value="ECO:0007669"/>
    <property type="project" value="TreeGrafter"/>
</dbReference>
<evidence type="ECO:0000313" key="2">
    <source>
        <dbReference type="Proteomes" id="UP000255140"/>
    </source>
</evidence>
<dbReference type="SFLD" id="SFLDS00003">
    <property type="entry name" value="Haloacid_Dehalogenase"/>
    <property type="match status" value="1"/>
</dbReference>
<dbReference type="GO" id="GO:0016791">
    <property type="term" value="F:phosphatase activity"/>
    <property type="evidence" value="ECO:0007669"/>
    <property type="project" value="TreeGrafter"/>
</dbReference>
<proteinExistence type="predicted"/>
<evidence type="ECO:0000313" key="1">
    <source>
        <dbReference type="EMBL" id="SUN27545.1"/>
    </source>
</evidence>
<dbReference type="GO" id="GO:0000287">
    <property type="term" value="F:magnesium ion binding"/>
    <property type="evidence" value="ECO:0007669"/>
    <property type="project" value="TreeGrafter"/>
</dbReference>
<dbReference type="NCBIfam" id="TIGR01484">
    <property type="entry name" value="HAD-SF-IIB"/>
    <property type="match status" value="1"/>
</dbReference>
<dbReference type="AlphaFoldDB" id="A0AB74H246"/>
<dbReference type="CDD" id="cd07516">
    <property type="entry name" value="HAD_Pase"/>
    <property type="match status" value="1"/>
</dbReference>
<dbReference type="SFLD" id="SFLDG01140">
    <property type="entry name" value="C2.B:_Phosphomannomutase_and_P"/>
    <property type="match status" value="1"/>
</dbReference>
<dbReference type="Proteomes" id="UP000255140">
    <property type="component" value="Unassembled WGS sequence"/>
</dbReference>
<gene>
    <name evidence="1" type="ORF">NCTC9828_00388</name>
</gene>
<dbReference type="InterPro" id="IPR036412">
    <property type="entry name" value="HAD-like_sf"/>
</dbReference>
<dbReference type="EMBL" id="UHEW01000005">
    <property type="protein sequence ID" value="SUN27545.1"/>
    <property type="molecule type" value="Genomic_DNA"/>
</dbReference>
<dbReference type="NCBIfam" id="TIGR00099">
    <property type="entry name" value="Cof-subfamily"/>
    <property type="match status" value="1"/>
</dbReference>
<dbReference type="PANTHER" id="PTHR10000:SF8">
    <property type="entry name" value="HAD SUPERFAMILY HYDROLASE-LIKE, TYPE 3"/>
    <property type="match status" value="1"/>
</dbReference>
<dbReference type="Gene3D" id="3.40.50.1000">
    <property type="entry name" value="HAD superfamily/HAD-like"/>
    <property type="match status" value="1"/>
</dbReference>
<dbReference type="InterPro" id="IPR023214">
    <property type="entry name" value="HAD_sf"/>
</dbReference>
<dbReference type="InterPro" id="IPR006379">
    <property type="entry name" value="HAD-SF_hydro_IIB"/>
</dbReference>
<dbReference type="Gene3D" id="3.30.1240.10">
    <property type="match status" value="1"/>
</dbReference>
<dbReference type="PANTHER" id="PTHR10000">
    <property type="entry name" value="PHOSPHOSERINE PHOSPHATASE"/>
    <property type="match status" value="1"/>
</dbReference>